<reference evidence="2" key="1">
    <citation type="submission" date="2023-04" db="EMBL/GenBank/DDBJ databases">
        <title>Chromosome-level genome of Chaenocephalus aceratus.</title>
        <authorList>
            <person name="Park H."/>
        </authorList>
    </citation>
    <scope>NUCLEOTIDE SEQUENCE</scope>
    <source>
        <strain evidence="2">DE</strain>
        <tissue evidence="2">Muscle</tissue>
    </source>
</reference>
<keyword evidence="1" id="KW-0175">Coiled coil</keyword>
<sequence>MSAAAGKSTKGRTKSLQSKLENFRAWKLHVEAKESYPSTSIAPAMASVETGETGLGEADYGKILVAIGSLKSDFSTRLDGILTAIEGVRKEVRECSERIAEAEVRISSTEDDVSSLQAKVKMLEAKNTKLEDKVEDLEARSRLSNLSLVKMPEDAEGGDACVFLENWIPDMLNLDPLRSKFILERAHRIGQRRDANAPPRTFIMKFLKYRDRMVVTKAARAKKQILYKDQQKLRNLGILYGMLLPARLLVTYTDKLHTFENPSAVENFIEQITREEGQE</sequence>
<organism evidence="2 3">
    <name type="scientific">Dissostichus eleginoides</name>
    <name type="common">Patagonian toothfish</name>
    <name type="synonym">Dissostichus amissus</name>
    <dbReference type="NCBI Taxonomy" id="100907"/>
    <lineage>
        <taxon>Eukaryota</taxon>
        <taxon>Metazoa</taxon>
        <taxon>Chordata</taxon>
        <taxon>Craniata</taxon>
        <taxon>Vertebrata</taxon>
        <taxon>Euteleostomi</taxon>
        <taxon>Actinopterygii</taxon>
        <taxon>Neopterygii</taxon>
        <taxon>Teleostei</taxon>
        <taxon>Neoteleostei</taxon>
        <taxon>Acanthomorphata</taxon>
        <taxon>Eupercaria</taxon>
        <taxon>Perciformes</taxon>
        <taxon>Notothenioidei</taxon>
        <taxon>Nototheniidae</taxon>
        <taxon>Dissostichus</taxon>
    </lineage>
</organism>
<name>A0AAD9EWK0_DISEL</name>
<gene>
    <name evidence="2" type="ORF">KUDE01_026457</name>
</gene>
<comment type="caution">
    <text evidence="2">The sequence shown here is derived from an EMBL/GenBank/DDBJ whole genome shotgun (WGS) entry which is preliminary data.</text>
</comment>
<feature type="coiled-coil region" evidence="1">
    <location>
        <begin position="85"/>
        <end position="140"/>
    </location>
</feature>
<dbReference type="InterPro" id="IPR004244">
    <property type="entry name" value="Transposase_22"/>
</dbReference>
<protein>
    <submittedName>
        <fullName evidence="2">LINE-1 retrotransposable element ORF1 protein</fullName>
    </submittedName>
</protein>
<evidence type="ECO:0000256" key="1">
    <source>
        <dbReference type="SAM" id="Coils"/>
    </source>
</evidence>
<dbReference type="SUPFAM" id="SSF57997">
    <property type="entry name" value="Tropomyosin"/>
    <property type="match status" value="1"/>
</dbReference>
<evidence type="ECO:0000313" key="2">
    <source>
        <dbReference type="EMBL" id="KAK1880939.1"/>
    </source>
</evidence>
<dbReference type="EMBL" id="JASDAP010000025">
    <property type="protein sequence ID" value="KAK1880939.1"/>
    <property type="molecule type" value="Genomic_DNA"/>
</dbReference>
<keyword evidence="3" id="KW-1185">Reference proteome</keyword>
<dbReference type="Proteomes" id="UP001228049">
    <property type="component" value="Unassembled WGS sequence"/>
</dbReference>
<dbReference type="Gene3D" id="1.20.5.340">
    <property type="match status" value="1"/>
</dbReference>
<dbReference type="AlphaFoldDB" id="A0AAD9EWK0"/>
<proteinExistence type="predicted"/>
<evidence type="ECO:0000313" key="3">
    <source>
        <dbReference type="Proteomes" id="UP001228049"/>
    </source>
</evidence>
<dbReference type="Gene3D" id="3.30.70.1820">
    <property type="entry name" value="L1 transposable element, RRM domain"/>
    <property type="match status" value="1"/>
</dbReference>
<dbReference type="PANTHER" id="PTHR11505">
    <property type="entry name" value="L1 TRANSPOSABLE ELEMENT-RELATED"/>
    <property type="match status" value="1"/>
</dbReference>
<accession>A0AAD9EWK0</accession>